<evidence type="ECO:0000256" key="4">
    <source>
        <dbReference type="ARBA" id="ARBA00023163"/>
    </source>
</evidence>
<keyword evidence="7" id="KW-1185">Reference proteome</keyword>
<comment type="caution">
    <text evidence="6">The sequence shown here is derived from an EMBL/GenBank/DDBJ whole genome shotgun (WGS) entry which is preliminary data.</text>
</comment>
<feature type="domain" description="HTH merR-type" evidence="5">
    <location>
        <begin position="17"/>
        <end position="87"/>
    </location>
</feature>
<keyword evidence="3" id="KW-0238">DNA-binding</keyword>
<dbReference type="SMART" id="SM00422">
    <property type="entry name" value="HTH_MERR"/>
    <property type="match status" value="1"/>
</dbReference>
<dbReference type="PATRIC" id="fig|1423804.4.peg.408"/>
<evidence type="ECO:0000256" key="2">
    <source>
        <dbReference type="ARBA" id="ARBA00023015"/>
    </source>
</evidence>
<reference evidence="6 7" key="1">
    <citation type="journal article" date="2015" name="Genome Announc.">
        <title>Expanding the biotechnology potential of lactobacilli through comparative genomics of 213 strains and associated genera.</title>
        <authorList>
            <person name="Sun Z."/>
            <person name="Harris H.M."/>
            <person name="McCann A."/>
            <person name="Guo C."/>
            <person name="Argimon S."/>
            <person name="Zhang W."/>
            <person name="Yang X."/>
            <person name="Jeffery I.B."/>
            <person name="Cooney J.C."/>
            <person name="Kagawa T.F."/>
            <person name="Liu W."/>
            <person name="Song Y."/>
            <person name="Salvetti E."/>
            <person name="Wrobel A."/>
            <person name="Rasinkangas P."/>
            <person name="Parkhill J."/>
            <person name="Rea M.C."/>
            <person name="O'Sullivan O."/>
            <person name="Ritari J."/>
            <person name="Douillard F.P."/>
            <person name="Paul Ross R."/>
            <person name="Yang R."/>
            <person name="Briner A.E."/>
            <person name="Felis G.E."/>
            <person name="de Vos W.M."/>
            <person name="Barrangou R."/>
            <person name="Klaenhammer T.R."/>
            <person name="Caufield P.W."/>
            <person name="Cui Y."/>
            <person name="Zhang H."/>
            <person name="O'Toole P.W."/>
        </authorList>
    </citation>
    <scope>NUCLEOTIDE SEQUENCE [LARGE SCALE GENOMIC DNA]</scope>
    <source>
        <strain evidence="6 7">DSM 23365</strain>
    </source>
</reference>
<dbReference type="InterPro" id="IPR009061">
    <property type="entry name" value="DNA-bd_dom_put_sf"/>
</dbReference>
<dbReference type="PANTHER" id="PTHR30204:SF69">
    <property type="entry name" value="MERR-FAMILY TRANSCRIPTIONAL REGULATOR"/>
    <property type="match status" value="1"/>
</dbReference>
<dbReference type="EMBL" id="AYZM01000076">
    <property type="protein sequence ID" value="KRN25188.1"/>
    <property type="molecule type" value="Genomic_DNA"/>
</dbReference>
<dbReference type="Gene3D" id="1.10.1660.10">
    <property type="match status" value="1"/>
</dbReference>
<dbReference type="OrthoDB" id="9806513at2"/>
<dbReference type="InterPro" id="IPR047057">
    <property type="entry name" value="MerR_fam"/>
</dbReference>
<dbReference type="Proteomes" id="UP000051442">
    <property type="component" value="Unassembled WGS sequence"/>
</dbReference>
<dbReference type="PROSITE" id="PS50937">
    <property type="entry name" value="HTH_MERR_2"/>
    <property type="match status" value="1"/>
</dbReference>
<dbReference type="GO" id="GO:0003677">
    <property type="term" value="F:DNA binding"/>
    <property type="evidence" value="ECO:0007669"/>
    <property type="project" value="UniProtKB-KW"/>
</dbReference>
<dbReference type="STRING" id="1423804.FD14_GL000376"/>
<sequence length="148" mass="17484">MENRKKLPNFVDLDLLVFRIGELSRMTGISSRQLRYWEQRGYISAMDREDEHKARLYNFHTLIQVLIISRLLDEGYRLPSAVEKMHDMVKKMSITREFFTRAFQGIEVDGDTVKMNLGYFDDAHTQTLYGLNEDGHIRYEVEPAHPEQ</sequence>
<dbReference type="CDD" id="cd01105">
    <property type="entry name" value="HTH_GlnR-like"/>
    <property type="match status" value="1"/>
</dbReference>
<keyword evidence="4" id="KW-0804">Transcription</keyword>
<evidence type="ECO:0000259" key="5">
    <source>
        <dbReference type="PROSITE" id="PS50937"/>
    </source>
</evidence>
<evidence type="ECO:0000256" key="3">
    <source>
        <dbReference type="ARBA" id="ARBA00023125"/>
    </source>
</evidence>
<dbReference type="AlphaFoldDB" id="A0A0R2FLU3"/>
<dbReference type="InterPro" id="IPR000551">
    <property type="entry name" value="MerR-type_HTH_dom"/>
</dbReference>
<keyword evidence="2" id="KW-0805">Transcription regulation</keyword>
<dbReference type="Pfam" id="PF13411">
    <property type="entry name" value="MerR_1"/>
    <property type="match status" value="1"/>
</dbReference>
<dbReference type="SUPFAM" id="SSF46955">
    <property type="entry name" value="Putative DNA-binding domain"/>
    <property type="match status" value="1"/>
</dbReference>
<organism evidence="6 7">
    <name type="scientific">Secundilactobacillus similis DSM 23365 = JCM 2765</name>
    <dbReference type="NCBI Taxonomy" id="1423804"/>
    <lineage>
        <taxon>Bacteria</taxon>
        <taxon>Bacillati</taxon>
        <taxon>Bacillota</taxon>
        <taxon>Bacilli</taxon>
        <taxon>Lactobacillales</taxon>
        <taxon>Lactobacillaceae</taxon>
        <taxon>Secundilactobacillus</taxon>
    </lineage>
</organism>
<accession>A0A0R2FLU3</accession>
<evidence type="ECO:0000313" key="6">
    <source>
        <dbReference type="EMBL" id="KRN25188.1"/>
    </source>
</evidence>
<evidence type="ECO:0000313" key="7">
    <source>
        <dbReference type="Proteomes" id="UP000051442"/>
    </source>
</evidence>
<dbReference type="PANTHER" id="PTHR30204">
    <property type="entry name" value="REDOX-CYCLING DRUG-SENSING TRANSCRIPTIONAL ACTIVATOR SOXR"/>
    <property type="match status" value="1"/>
</dbReference>
<dbReference type="GO" id="GO:0003700">
    <property type="term" value="F:DNA-binding transcription factor activity"/>
    <property type="evidence" value="ECO:0007669"/>
    <property type="project" value="InterPro"/>
</dbReference>
<proteinExistence type="predicted"/>
<name>A0A0R2FLU3_9LACO</name>
<gene>
    <name evidence="6" type="ORF">FD14_GL000376</name>
</gene>
<keyword evidence="1" id="KW-0678">Repressor</keyword>
<evidence type="ECO:0000256" key="1">
    <source>
        <dbReference type="ARBA" id="ARBA00022491"/>
    </source>
</evidence>
<protein>
    <submittedName>
        <fullName evidence="6">MerR family transcriptional regulator</fullName>
    </submittedName>
</protein>
<dbReference type="RefSeq" id="WP_054733747.1">
    <property type="nucleotide sequence ID" value="NZ_AYZM01000076.1"/>
</dbReference>